<dbReference type="InterPro" id="IPR036388">
    <property type="entry name" value="WH-like_DNA-bd_sf"/>
</dbReference>
<dbReference type="EMBL" id="ML769534">
    <property type="protein sequence ID" value="KAE9395271.1"/>
    <property type="molecule type" value="Genomic_DNA"/>
</dbReference>
<protein>
    <submittedName>
        <fullName evidence="3">Homeodomain-like protein</fullName>
    </submittedName>
</protein>
<dbReference type="OrthoDB" id="3022198at2759"/>
<dbReference type="Gene3D" id="1.10.10.10">
    <property type="entry name" value="Winged helix-like DNA-binding domain superfamily/Winged helix DNA-binding domain"/>
    <property type="match status" value="1"/>
</dbReference>
<name>A0A6A4HB44_9AGAR</name>
<evidence type="ECO:0000256" key="1">
    <source>
        <dbReference type="ARBA" id="ARBA00022724"/>
    </source>
</evidence>
<keyword evidence="3" id="KW-0371">Homeobox</keyword>
<dbReference type="AlphaFoldDB" id="A0A6A4HB44"/>
<dbReference type="GO" id="GO:0003677">
    <property type="term" value="F:DNA binding"/>
    <property type="evidence" value="ECO:0007669"/>
    <property type="project" value="UniProtKB-KW"/>
</dbReference>
<organism evidence="3 4">
    <name type="scientific">Gymnopus androsaceus JB14</name>
    <dbReference type="NCBI Taxonomy" id="1447944"/>
    <lineage>
        <taxon>Eukaryota</taxon>
        <taxon>Fungi</taxon>
        <taxon>Dikarya</taxon>
        <taxon>Basidiomycota</taxon>
        <taxon>Agaricomycotina</taxon>
        <taxon>Agaricomycetes</taxon>
        <taxon>Agaricomycetidae</taxon>
        <taxon>Agaricales</taxon>
        <taxon>Marasmiineae</taxon>
        <taxon>Omphalotaceae</taxon>
        <taxon>Gymnopus</taxon>
    </lineage>
</organism>
<gene>
    <name evidence="3" type="ORF">BT96DRAFT_1044684</name>
</gene>
<dbReference type="InterPro" id="IPR001523">
    <property type="entry name" value="Paired_dom"/>
</dbReference>
<reference evidence="3" key="1">
    <citation type="journal article" date="2019" name="Environ. Microbiol.">
        <title>Fungal ecological strategies reflected in gene transcription - a case study of two litter decomposers.</title>
        <authorList>
            <person name="Barbi F."/>
            <person name="Kohler A."/>
            <person name="Barry K."/>
            <person name="Baskaran P."/>
            <person name="Daum C."/>
            <person name="Fauchery L."/>
            <person name="Ihrmark K."/>
            <person name="Kuo A."/>
            <person name="LaButti K."/>
            <person name="Lipzen A."/>
            <person name="Morin E."/>
            <person name="Grigoriev I.V."/>
            <person name="Henrissat B."/>
            <person name="Lindahl B."/>
            <person name="Martin F."/>
        </authorList>
    </citation>
    <scope>NUCLEOTIDE SEQUENCE</scope>
    <source>
        <strain evidence="3">JB14</strain>
    </source>
</reference>
<evidence type="ECO:0000259" key="2">
    <source>
        <dbReference type="Pfam" id="PF00292"/>
    </source>
</evidence>
<evidence type="ECO:0000313" key="4">
    <source>
        <dbReference type="Proteomes" id="UP000799118"/>
    </source>
</evidence>
<dbReference type="SUPFAM" id="SSF46689">
    <property type="entry name" value="Homeodomain-like"/>
    <property type="match status" value="1"/>
</dbReference>
<dbReference type="Proteomes" id="UP000799118">
    <property type="component" value="Unassembled WGS sequence"/>
</dbReference>
<keyword evidence="4" id="KW-1185">Reference proteome</keyword>
<keyword evidence="1" id="KW-0563">Paired box</keyword>
<proteinExistence type="predicted"/>
<dbReference type="GO" id="GO:0006355">
    <property type="term" value="P:regulation of DNA-templated transcription"/>
    <property type="evidence" value="ECO:0007669"/>
    <property type="project" value="InterPro"/>
</dbReference>
<feature type="domain" description="Paired" evidence="2">
    <location>
        <begin position="3"/>
        <end position="110"/>
    </location>
</feature>
<dbReference type="InterPro" id="IPR009057">
    <property type="entry name" value="Homeodomain-like_sf"/>
</dbReference>
<accession>A0A6A4HB44</accession>
<dbReference type="Pfam" id="PF00292">
    <property type="entry name" value="PAX"/>
    <property type="match status" value="1"/>
</dbReference>
<keyword evidence="3" id="KW-0238">DNA-binding</keyword>
<evidence type="ECO:0000313" key="3">
    <source>
        <dbReference type="EMBL" id="KAE9395271.1"/>
    </source>
</evidence>
<sequence>MSRSLSQDIRRRIVHWRIEEGREIHEIAQLAGCCDNTVYTILRMYRESGELHNVNAIPYGRPRILNSGDKAYILSILKAMPSLFLDEIQDCLWNHRYVDVSLSTISRALRGM</sequence>